<evidence type="ECO:0008006" key="3">
    <source>
        <dbReference type="Google" id="ProtNLM"/>
    </source>
</evidence>
<dbReference type="OrthoDB" id="573733at2"/>
<name>A0A1C0A9E1_9FIRM</name>
<dbReference type="AlphaFoldDB" id="A0A1C0A9E1"/>
<organism evidence="1 2">
    <name type="scientific">Orenia metallireducens</name>
    <dbReference type="NCBI Taxonomy" id="1413210"/>
    <lineage>
        <taxon>Bacteria</taxon>
        <taxon>Bacillati</taxon>
        <taxon>Bacillota</taxon>
        <taxon>Clostridia</taxon>
        <taxon>Halanaerobiales</taxon>
        <taxon>Halobacteroidaceae</taxon>
        <taxon>Orenia</taxon>
    </lineage>
</organism>
<accession>A0A1C0A9E1</accession>
<dbReference type="InterPro" id="IPR018680">
    <property type="entry name" value="DUF2164"/>
</dbReference>
<dbReference type="Proteomes" id="UP000093514">
    <property type="component" value="Unassembled WGS sequence"/>
</dbReference>
<protein>
    <recommendedName>
        <fullName evidence="3">DUF2164 domain-containing protein</fullName>
    </recommendedName>
</protein>
<comment type="caution">
    <text evidence="1">The sequence shown here is derived from an EMBL/GenBank/DDBJ whole genome shotgun (WGS) entry which is preliminary data.</text>
</comment>
<dbReference type="EMBL" id="LWDV01000008">
    <property type="protein sequence ID" value="OCL26885.1"/>
    <property type="molecule type" value="Genomic_DNA"/>
</dbReference>
<reference evidence="1 2" key="2">
    <citation type="submission" date="2016-08" db="EMBL/GenBank/DDBJ databases">
        <title>Orenia metallireducens sp. nov. strain Z6, a Novel Metal-reducing Firmicute from the Deep Subsurface.</title>
        <authorList>
            <person name="Maxim B.I."/>
            <person name="Kenneth K."/>
            <person name="Flynn T.M."/>
            <person name="Oloughlin E.J."/>
            <person name="Locke R.A."/>
            <person name="Weber J.R."/>
            <person name="Egan S.M."/>
            <person name="Mackie R.I."/>
            <person name="Cann I.K."/>
        </authorList>
    </citation>
    <scope>NUCLEOTIDE SEQUENCE [LARGE SCALE GENOMIC DNA]</scope>
    <source>
        <strain evidence="1 2">Z6</strain>
    </source>
</reference>
<evidence type="ECO:0000313" key="1">
    <source>
        <dbReference type="EMBL" id="OCL26885.1"/>
    </source>
</evidence>
<keyword evidence="2" id="KW-1185">Reference proteome</keyword>
<sequence length="97" mass="11625">MYKLLINNFEGRLDSILELSREKRNRLINEIQGFFYDEREEEIGIIAAEKVLDFFLEELGALIYNKGLDDSRLWFAKKLENIEIDYDLLYKNTNSKR</sequence>
<evidence type="ECO:0000313" key="2">
    <source>
        <dbReference type="Proteomes" id="UP000093514"/>
    </source>
</evidence>
<gene>
    <name evidence="1" type="ORF">U472_05185</name>
</gene>
<proteinExistence type="predicted"/>
<reference evidence="2" key="1">
    <citation type="submission" date="2016-07" db="EMBL/GenBank/DDBJ databases">
        <authorList>
            <person name="Florea S."/>
            <person name="Webb J.S."/>
            <person name="Jaromczyk J."/>
            <person name="Schardl C.L."/>
        </authorList>
    </citation>
    <scope>NUCLEOTIDE SEQUENCE [LARGE SCALE GENOMIC DNA]</scope>
    <source>
        <strain evidence="2">Z6</strain>
    </source>
</reference>
<dbReference type="Pfam" id="PF09932">
    <property type="entry name" value="DUF2164"/>
    <property type="match status" value="1"/>
</dbReference>